<gene>
    <name evidence="2" type="ORF">D9611_005378</name>
</gene>
<feature type="region of interest" description="Disordered" evidence="1">
    <location>
        <begin position="289"/>
        <end position="312"/>
    </location>
</feature>
<protein>
    <submittedName>
        <fullName evidence="2">Uncharacterized protein</fullName>
    </submittedName>
</protein>
<evidence type="ECO:0000313" key="3">
    <source>
        <dbReference type="Proteomes" id="UP000541558"/>
    </source>
</evidence>
<dbReference type="OrthoDB" id="3263163at2759"/>
<sequence length="312" mass="33965">MNHTQSSQFQALFSPAVPHQASSVLLLIENSEAMANIWYDVRDQCLKPLLSEFDAANRNAPIKVFAVESLPLPPSPAHPEPALGSAEGLHHGLSNIRFNYSPNNRLSTAKVNAAIDLLSTVTYGGKPVTSHLVIVAATAPIDDPLLGIRQYAWFLLAEKLQKANIFCHLVLVRSTEDMSSLIGLYDKTRWLQGAVEVHPEIEALNRHRYQFRFAGRPNNIFLNNSYPGFPLSLPGVDSPASGSGSSGGAPAWSKGKQVHEFEGFGGEDQRFNVFKEGSTDPFFALPGLGGTGAFDMPSSPRSPHSSTNQRQF</sequence>
<dbReference type="EMBL" id="JAACJK010000110">
    <property type="protein sequence ID" value="KAF5332849.1"/>
    <property type="molecule type" value="Genomic_DNA"/>
</dbReference>
<reference evidence="2 3" key="1">
    <citation type="journal article" date="2020" name="ISME J.">
        <title>Uncovering the hidden diversity of litter-decomposition mechanisms in mushroom-forming fungi.</title>
        <authorList>
            <person name="Floudas D."/>
            <person name="Bentzer J."/>
            <person name="Ahren D."/>
            <person name="Johansson T."/>
            <person name="Persson P."/>
            <person name="Tunlid A."/>
        </authorList>
    </citation>
    <scope>NUCLEOTIDE SEQUENCE [LARGE SCALE GENOMIC DNA]</scope>
    <source>
        <strain evidence="2 3">CBS 175.51</strain>
    </source>
</reference>
<evidence type="ECO:0000256" key="1">
    <source>
        <dbReference type="SAM" id="MobiDB-lite"/>
    </source>
</evidence>
<dbReference type="Proteomes" id="UP000541558">
    <property type="component" value="Unassembled WGS sequence"/>
</dbReference>
<name>A0A8H5FDJ4_9AGAR</name>
<keyword evidence="3" id="KW-1185">Reference proteome</keyword>
<feature type="compositionally biased region" description="Polar residues" evidence="1">
    <location>
        <begin position="299"/>
        <end position="312"/>
    </location>
</feature>
<proteinExistence type="predicted"/>
<accession>A0A8H5FDJ4</accession>
<organism evidence="2 3">
    <name type="scientific">Ephemerocybe angulata</name>
    <dbReference type="NCBI Taxonomy" id="980116"/>
    <lineage>
        <taxon>Eukaryota</taxon>
        <taxon>Fungi</taxon>
        <taxon>Dikarya</taxon>
        <taxon>Basidiomycota</taxon>
        <taxon>Agaricomycotina</taxon>
        <taxon>Agaricomycetes</taxon>
        <taxon>Agaricomycetidae</taxon>
        <taxon>Agaricales</taxon>
        <taxon>Agaricineae</taxon>
        <taxon>Psathyrellaceae</taxon>
        <taxon>Ephemerocybe</taxon>
    </lineage>
</organism>
<comment type="caution">
    <text evidence="2">The sequence shown here is derived from an EMBL/GenBank/DDBJ whole genome shotgun (WGS) entry which is preliminary data.</text>
</comment>
<evidence type="ECO:0000313" key="2">
    <source>
        <dbReference type="EMBL" id="KAF5332849.1"/>
    </source>
</evidence>
<dbReference type="AlphaFoldDB" id="A0A8H5FDJ4"/>